<reference evidence="1" key="2">
    <citation type="submission" date="2022-01" db="EMBL/GenBank/DDBJ databases">
        <title>Novel bile acid biosynthetic pathways are enriched in the microbiome of centenarians.</title>
        <authorList>
            <person name="Sato Y."/>
            <person name="Atarashi K."/>
            <person name="Plichta R.D."/>
            <person name="Arai Y."/>
            <person name="Sasajima S."/>
            <person name="Kearney M.S."/>
            <person name="Suda W."/>
            <person name="Takeshita K."/>
            <person name="Sasaki T."/>
            <person name="Okamoto S."/>
            <person name="Skelly N.A."/>
            <person name="Okamura Y."/>
            <person name="Vlamakis H."/>
            <person name="Li Y."/>
            <person name="Tanoue T."/>
            <person name="Takei H."/>
            <person name="Nittono H."/>
            <person name="Narushima S."/>
            <person name="Irie J."/>
            <person name="Itoh H."/>
            <person name="Moriya K."/>
            <person name="Sugiura Y."/>
            <person name="Suematsu M."/>
            <person name="Moritoki N."/>
            <person name="Shibata S."/>
            <person name="Littman R.D."/>
            <person name="Fischbach A.M."/>
            <person name="Uwamino Y."/>
            <person name="Inoue T."/>
            <person name="Honda A."/>
            <person name="Hattori M."/>
            <person name="Murai T."/>
            <person name="Xavier J.R."/>
            <person name="Hirose N."/>
            <person name="Honda K."/>
        </authorList>
    </citation>
    <scope>NUCLEOTIDE SEQUENCE</scope>
    <source>
        <strain evidence="1">CE91-St55</strain>
    </source>
</reference>
<gene>
    <name evidence="1" type="ORF">CE91St55_39570</name>
    <name evidence="2" type="ORF">GNE07_19930</name>
</gene>
<evidence type="ECO:0000313" key="3">
    <source>
        <dbReference type="Proteomes" id="UP000434223"/>
    </source>
</evidence>
<comment type="caution">
    <text evidence="1">The sequence shown here is derived from an EMBL/GenBank/DDBJ whole genome shotgun (WGS) entry which is preliminary data.</text>
</comment>
<dbReference type="AlphaFoldDB" id="A0A174VUA3"/>
<dbReference type="Proteomes" id="UP001055091">
    <property type="component" value="Unassembled WGS sequence"/>
</dbReference>
<dbReference type="RefSeq" id="WP_055651069.1">
    <property type="nucleotide sequence ID" value="NZ_BQNJ01000001.1"/>
</dbReference>
<dbReference type="EMBL" id="BQNJ01000001">
    <property type="protein sequence ID" value="GKH01976.1"/>
    <property type="molecule type" value="Genomic_DNA"/>
</dbReference>
<dbReference type="Proteomes" id="UP000434223">
    <property type="component" value="Unassembled WGS sequence"/>
</dbReference>
<evidence type="ECO:0000313" key="4">
    <source>
        <dbReference type="Proteomes" id="UP001055091"/>
    </source>
</evidence>
<accession>A0A174VUA3</accession>
<sequence length="337" mass="38948">MGKCDVALAQYFEDEYRYADLINAYIFNGRQIVKAEDIVSGNPVINGLLGRFKEWVTIQKYRDAVRKIIFGMNFIIVGLEHQNLIHYGMPVRIMLEDAAGYDEQLRTLQRQNRRLKKLSSKEFLGGIRKEDRLKAVFTIVLYYGTEPWRGAGSLYEMLDLTGIPEEIRGMLNNYRIHILEVRHFEKTERFRTDLREVFGFIQKAADKNAAKRFTFQNEERFKELAEDAYDVISALTESRELEEVKERYREKGGKINMCEAIRGMIEDGRMEGLSEGLSEGIKTGEAMGIIRGDENRSVITAKNMYDRGFSAEDAAGMIGIDCSRVQEWYRKWGNGVH</sequence>
<organism evidence="1 4">
    <name type="scientific">Hungatella hathewayi</name>
    <dbReference type="NCBI Taxonomy" id="154046"/>
    <lineage>
        <taxon>Bacteria</taxon>
        <taxon>Bacillati</taxon>
        <taxon>Bacillota</taxon>
        <taxon>Clostridia</taxon>
        <taxon>Lachnospirales</taxon>
        <taxon>Lachnospiraceae</taxon>
        <taxon>Hungatella</taxon>
    </lineage>
</organism>
<dbReference type="GeneID" id="93152787"/>
<dbReference type="EMBL" id="WNME01000014">
    <property type="protein sequence ID" value="MUB65294.1"/>
    <property type="molecule type" value="Genomic_DNA"/>
</dbReference>
<dbReference type="OrthoDB" id="1957898at2"/>
<evidence type="ECO:0000313" key="1">
    <source>
        <dbReference type="EMBL" id="GKH01976.1"/>
    </source>
</evidence>
<evidence type="ECO:0000313" key="2">
    <source>
        <dbReference type="EMBL" id="MUB65294.1"/>
    </source>
</evidence>
<reference evidence="2 3" key="1">
    <citation type="submission" date="2019-09" db="EMBL/GenBank/DDBJ databases">
        <title>Draft genome sequencing of Hungatella hathewayi 123Y-2.</title>
        <authorList>
            <person name="Lv Q."/>
            <person name="Li S."/>
        </authorList>
    </citation>
    <scope>NUCLEOTIDE SEQUENCE [LARGE SCALE GENOMIC DNA]</scope>
    <source>
        <strain evidence="2 3">123Y-2</strain>
    </source>
</reference>
<name>A0A174VUA3_9FIRM</name>
<proteinExistence type="predicted"/>
<protein>
    <submittedName>
        <fullName evidence="2">Transposase</fullName>
    </submittedName>
</protein>